<evidence type="ECO:0000259" key="18">
    <source>
        <dbReference type="Pfam" id="PF14260"/>
    </source>
</evidence>
<proteinExistence type="inferred from homology"/>
<evidence type="ECO:0000259" key="19">
    <source>
        <dbReference type="Pfam" id="PF24055"/>
    </source>
</evidence>
<keyword evidence="12" id="KW-0411">Iron-sulfur</keyword>
<evidence type="ECO:0000256" key="8">
    <source>
        <dbReference type="ARBA" id="ARBA00022763"/>
    </source>
</evidence>
<accession>A0A6P7GF04</accession>
<feature type="compositionally biased region" description="Low complexity" evidence="15">
    <location>
        <begin position="1508"/>
        <end position="1521"/>
    </location>
</feature>
<dbReference type="SUPFAM" id="SSF56672">
    <property type="entry name" value="DNA/RNA polymerases"/>
    <property type="match status" value="1"/>
</dbReference>
<feature type="domain" description="DNA-directed DNA polymerase family B exonuclease" evidence="17">
    <location>
        <begin position="1164"/>
        <end position="1359"/>
    </location>
</feature>
<keyword evidence="13" id="KW-0234">DNA repair</keyword>
<feature type="compositionally biased region" description="Polar residues" evidence="15">
    <location>
        <begin position="786"/>
        <end position="797"/>
    </location>
</feature>
<evidence type="ECO:0000256" key="7">
    <source>
        <dbReference type="ARBA" id="ARBA00022723"/>
    </source>
</evidence>
<feature type="domain" description="C4-type zinc-finger of DNA polymerase delta" evidence="18">
    <location>
        <begin position="2471"/>
        <end position="2538"/>
    </location>
</feature>
<dbReference type="GO" id="GO:0042276">
    <property type="term" value="P:error-prone translesion synthesis"/>
    <property type="evidence" value="ECO:0007669"/>
    <property type="project" value="TreeGrafter"/>
</dbReference>
<evidence type="ECO:0000256" key="2">
    <source>
        <dbReference type="ARBA" id="ARBA00005755"/>
    </source>
</evidence>
<feature type="domain" description="DNA-directed DNA polymerase family B exonuclease" evidence="17">
    <location>
        <begin position="1809"/>
        <end position="2004"/>
    </location>
</feature>
<feature type="domain" description="DNA polymerase delta/zeta catalytic subunit N-terminal" evidence="19">
    <location>
        <begin position="70"/>
        <end position="146"/>
    </location>
</feature>
<comment type="similarity">
    <text evidence="2">Belongs to the DNA polymerase type-B family.</text>
</comment>
<feature type="compositionally biased region" description="Basic and acidic residues" evidence="15">
    <location>
        <begin position="717"/>
        <end position="727"/>
    </location>
</feature>
<dbReference type="Gene3D" id="1.10.287.690">
    <property type="entry name" value="Helix hairpin bin"/>
    <property type="match status" value="1"/>
</dbReference>
<dbReference type="SUPFAM" id="SSF53098">
    <property type="entry name" value="Ribonuclease H-like"/>
    <property type="match status" value="2"/>
</dbReference>
<organism evidence="21">
    <name type="scientific">Diabrotica virgifera virgifera</name>
    <name type="common">western corn rootworm</name>
    <dbReference type="NCBI Taxonomy" id="50390"/>
    <lineage>
        <taxon>Eukaryota</taxon>
        <taxon>Metazoa</taxon>
        <taxon>Ecdysozoa</taxon>
        <taxon>Arthropoda</taxon>
        <taxon>Hexapoda</taxon>
        <taxon>Insecta</taxon>
        <taxon>Pterygota</taxon>
        <taxon>Neoptera</taxon>
        <taxon>Endopterygota</taxon>
        <taxon>Coleoptera</taxon>
        <taxon>Polyphaga</taxon>
        <taxon>Cucujiformia</taxon>
        <taxon>Chrysomeloidea</taxon>
        <taxon>Chrysomelidae</taxon>
        <taxon>Galerucinae</taxon>
        <taxon>Diabroticina</taxon>
        <taxon>Diabroticites</taxon>
        <taxon>Diabrotica</taxon>
    </lineage>
</organism>
<dbReference type="InterPro" id="IPR006172">
    <property type="entry name" value="DNA-dir_DNA_pol_B"/>
</dbReference>
<feature type="region of interest" description="Disordered" evidence="15">
    <location>
        <begin position="1731"/>
        <end position="1774"/>
    </location>
</feature>
<dbReference type="Gene3D" id="3.30.342.10">
    <property type="entry name" value="DNA Polymerase, chain B, domain 1"/>
    <property type="match status" value="1"/>
</dbReference>
<keyword evidence="6" id="KW-0548">Nucleotidyltransferase</keyword>
<dbReference type="InterPro" id="IPR023211">
    <property type="entry name" value="DNA_pol_palm_dom_sf"/>
</dbReference>
<keyword evidence="7" id="KW-0479">Metal-binding</keyword>
<evidence type="ECO:0000256" key="5">
    <source>
        <dbReference type="ARBA" id="ARBA00022679"/>
    </source>
</evidence>
<feature type="region of interest" description="Disordered" evidence="15">
    <location>
        <begin position="850"/>
        <end position="869"/>
    </location>
</feature>
<evidence type="ECO:0000256" key="10">
    <source>
        <dbReference type="ARBA" id="ARBA00022932"/>
    </source>
</evidence>
<feature type="compositionally biased region" description="Low complexity" evidence="15">
    <location>
        <begin position="1086"/>
        <end position="1116"/>
    </location>
</feature>
<keyword evidence="8" id="KW-0227">DNA damage</keyword>
<dbReference type="PANTHER" id="PTHR45812">
    <property type="entry name" value="DNA POLYMERASE ZETA CATALYTIC SUBUNIT"/>
    <property type="match status" value="1"/>
</dbReference>
<evidence type="ECO:0000256" key="9">
    <source>
        <dbReference type="ARBA" id="ARBA00022833"/>
    </source>
</evidence>
<evidence type="ECO:0000256" key="13">
    <source>
        <dbReference type="ARBA" id="ARBA00023204"/>
    </source>
</evidence>
<dbReference type="FunFam" id="3.30.420.10:FF:000024">
    <property type="entry name" value="DNA polymerase zeta catalytic subunit"/>
    <property type="match status" value="1"/>
</dbReference>
<dbReference type="Pfam" id="PF24055">
    <property type="entry name" value="POL3_N"/>
    <property type="match status" value="1"/>
</dbReference>
<dbReference type="Gene3D" id="1.10.132.60">
    <property type="entry name" value="DNA polymerase family B, C-terminal domain"/>
    <property type="match status" value="1"/>
</dbReference>
<dbReference type="InterPro" id="IPR006134">
    <property type="entry name" value="DNA-dir_DNA_pol_B_multi_dom"/>
</dbReference>
<dbReference type="InterPro" id="IPR030559">
    <property type="entry name" value="PolZ_Rev3"/>
</dbReference>
<feature type="region of interest" description="Disordered" evidence="15">
    <location>
        <begin position="321"/>
        <end position="359"/>
    </location>
</feature>
<feature type="domain" description="DNA-directed DNA polymerase family B multifunctional" evidence="16">
    <location>
        <begin position="2290"/>
        <end position="2429"/>
    </location>
</feature>
<dbReference type="GO" id="GO:0003677">
    <property type="term" value="F:DNA binding"/>
    <property type="evidence" value="ECO:0007669"/>
    <property type="project" value="InterPro"/>
</dbReference>
<evidence type="ECO:0000259" key="16">
    <source>
        <dbReference type="Pfam" id="PF00136"/>
    </source>
</evidence>
<sequence length="2560" mass="291127">MSSQNNSIPSISTLPQAIRIVNLDSYMASPIPGLDVVYSEFRGYLVSQVPVLRLFGSIPTGEKICVHIHGVFPYIYIPYDGSQDANSLMYKIAASIDKAVNISLNQATSTMQHVYKISLVSGIPMYGYHSKEHQFFKIYLYNPLLVRKVTSLVMNPSTLGNIYQAHEAHLNFTLQFMMDYNLHGMSNMNLSKLKYRRGLDTDSDQVVVSEELYLPESVKRITVCELEGDCFAEDILNRLEIASGKIAANPGIAAIWEDEKQRRRNNGMNSQIDHLLELQHVNLPPTKSHLIYKQALGDRLAVFSSEKNVVDKLNSSVYPAETQSSSKIKSASMVESQTPSSSEDTSISSSSGLDDTLVPKDTTMLNVSLDEEAQQLYNALNQLGPQSSINDRRMSLVESQTSFCLNETSASSNDLDETIIPKDPTKLNISLDEEAKELYKVLNELGENVKEREDDSILTTISQKNEDDEEENELDFSLSLECATTPMKVIPEKQESEGSDDDLWNTTLVPQLDGGYDGADDPDECTAAKSHSLDFREHTLVLDEVKCLNSHKAMDDFCFNDCDNNCIGNTCDIGAEQDLKPRIKSQNFSDVKNRRKRRYSCVSNKHVDFPYFLDGNYDSESSEEEKEKPIPERRSKTPKIDYRYKALPISVQKSPKSVLKSSKLAIHNPKIKIEKLTDVEENSIKDPIHDEINQDSTSNLKNESISTKNISAPVEENSIKDLTHDESSSDSTSNSGTIFSTDNDEHEKSFFNTEIENLPNMLASEIYDKETNYVAKEGCSKYLTPYSSQKTSQEKYNSSGSSSSDLLTPYQQVQKDSCNLNTITEEEATKPGINIESTKVSQLNIEIGERTQKSSQEKYNSSGSSSSDLLTPYQQIQKHSYDLNTIIEEDAIKPEINTESTKDSQLNIEIMERTLINNSELVLITPKIRPPNKTEVLNSLDLYKIPHVQVEEPFYSNAEDVTSSVEVGFNVLKVNSKAASHLPEFETATDSLNILRRSELAQLPSNVKFNKANMNSVILSHCKNTHSVITPVQKPPSLKFIKDWIEQKSKRSCVTENPKQKVKIYVPLSPGGANSDNEMDLTLTLSPVTPKDSSSSQSSTNSTPKSSKPSDKTSPTFRENYKKRRKEIRNRVLTRSVRKSLSLTEDTSVNYSGQITGINVDNSINNSAHNLQNARAVIEHQNLTVMVMELHIRTRGDYKPDPAYDSIRAIFYSILHDVPENKLKERQCKGIIAVNNIITSPTSSNKVPVLDGVGFTCALTYVDSEENLMKEFLKVIEYWDPDIFAGYELELLSWGYLIDRGYTLNMNLKPLLGRTRDNYTKPRQDESELSELRLVGRIVLDVWRLMRYEIALQSYTFESISYHILHKRFPYYSFKDLSFWWEHRTQLYRHKTVKYYLTKVVMILELFDKLDFLGRTSELASVILSHCKNTHCVITPVQKSPSLKFIKDWIEQKSKRSCVTENPKQKVKIYVPLSPGGANSDNEMDLTLTLSPVTPKDSASSQSSTNNTPKSSKPSDKTSPTFRENYKKRRKEIRNRVLTGSVRKSLSLTEDTSVNYSGQMARAVIEHQNLTVMVMELHMRTRGDYKPDPAYDFIRAIFYSILHDVPENKLKEHQCKGIIAVNNIVTSPTSSNKVPVLDGLRRCEIVHLPSNVRLNKTNMNSVILSHCKNSHCIITPVQKPLSLKFVKDWIEQKSKRSCVTENPKQKVKIYVPLSPGGANSDNEMDLTLTLSPVTPKDSASSQSSTNNTPKSSKPSDKTSPTFRENYKKRRKEIRNRVLTRSVRKSLSLTEDTSVNYSGQITGINVDNSINNSAHNLQNARAVIEHQNLTVMVMELHIRTRGDYKPDPAYDSIRAIFYSILHDVPENKLKERQCKGIIAVNNIVTSPTSSNKVPVLDGVGFNCALTYVDSEENLIKEFLKVIEYWDPDIFAGYELELLSWGYLIERGYTLNMNLKPLLGRTRDNYTKPKQDESELSELRLVGRIVFDVWRLMRYEIALQSYTFESISYHILHKRFPYYSFKDLSFWWEHRTQLYRHKTVKYYLTKVVMILELFDKLDFLGRTSELARLFGIQFYEVLSRGSQFRVESMMLRLAKPLNFIPVSPSVQQRAHMKAPEYIALVMEPESKLYTDPVIVLDFQSLYPSIIIAYNYCFTTCLGRVENLGKSGPFTFGATQLKVSRSRLKKLLERNQINFSPCGAAFVKKEVRDGVMPRMLREILDTRLMVKNAMKENKEDKVLQKVLHNRQLGLKLIANVTYGYTAANFSGRMPAVELGDSVVSKGKPHLLLLPHYKQFCLRSWTMLEKCLRILFETKDVSLVKKYVLKQFNKIIAGRVSIQDLTFAKEYRGAAGYRPGACVPALELTRKWTAVDRRNEPRSGERVPYIIINGPPGLPLIRLVRSPRDLINDISLKPNAQYYITRVIIPAINRCFNLLGVDLNIWFNQMPRKKTQYLPGSTTPKKKSTISQYFSTSNCVSCEEQTQTGICEQCQARPQTTMVTLMEKMRNWERNSQNILMVCQSCISSPTEVKCISLDCPVYYRRIQTSRDEQQTTYIRQLLSSIEF</sequence>
<evidence type="ECO:0000256" key="4">
    <source>
        <dbReference type="ARBA" id="ARBA00021589"/>
    </source>
</evidence>
<dbReference type="Pfam" id="PF00136">
    <property type="entry name" value="DNA_pol_B"/>
    <property type="match status" value="2"/>
</dbReference>
<feature type="region of interest" description="Disordered" evidence="15">
    <location>
        <begin position="1084"/>
        <end position="1129"/>
    </location>
</feature>
<dbReference type="OrthoDB" id="2414538at2759"/>
<dbReference type="GO" id="GO:0000724">
    <property type="term" value="P:double-strand break repair via homologous recombination"/>
    <property type="evidence" value="ECO:0007669"/>
    <property type="project" value="TreeGrafter"/>
</dbReference>
<dbReference type="InterPro" id="IPR056435">
    <property type="entry name" value="DPOD/Z_N"/>
</dbReference>
<dbReference type="EC" id="2.7.7.7" evidence="3"/>
<evidence type="ECO:0000256" key="6">
    <source>
        <dbReference type="ARBA" id="ARBA00022695"/>
    </source>
</evidence>
<keyword evidence="9" id="KW-0862">Zinc</keyword>
<dbReference type="Pfam" id="PF24065">
    <property type="entry name" value="REV3_N"/>
    <property type="match status" value="1"/>
</dbReference>
<dbReference type="Gene3D" id="3.90.1600.10">
    <property type="entry name" value="Palm domain of DNA polymerase"/>
    <property type="match status" value="1"/>
</dbReference>
<comment type="catalytic activity">
    <reaction evidence="14">
        <text>DNA(n) + a 2'-deoxyribonucleoside 5'-triphosphate = DNA(n+1) + diphosphate</text>
        <dbReference type="Rhea" id="RHEA:22508"/>
        <dbReference type="Rhea" id="RHEA-COMP:17339"/>
        <dbReference type="Rhea" id="RHEA-COMP:17340"/>
        <dbReference type="ChEBI" id="CHEBI:33019"/>
        <dbReference type="ChEBI" id="CHEBI:61560"/>
        <dbReference type="ChEBI" id="CHEBI:173112"/>
        <dbReference type="EC" id="2.7.7.7"/>
    </reaction>
</comment>
<evidence type="ECO:0000259" key="20">
    <source>
        <dbReference type="Pfam" id="PF24065"/>
    </source>
</evidence>
<reference evidence="21" key="1">
    <citation type="submission" date="2025-08" db="UniProtKB">
        <authorList>
            <consortium name="RefSeq"/>
        </authorList>
    </citation>
    <scope>IDENTIFICATION</scope>
    <source>
        <tissue evidence="21">Whole insect</tissue>
    </source>
</reference>
<dbReference type="SMART" id="SM00486">
    <property type="entry name" value="POLBc"/>
    <property type="match status" value="1"/>
</dbReference>
<dbReference type="FunFam" id="1.10.132.60:FF:000005">
    <property type="entry name" value="Putative DNA polymerase zeta catalytic subunit"/>
    <property type="match status" value="1"/>
</dbReference>
<dbReference type="GO" id="GO:0051536">
    <property type="term" value="F:iron-sulfur cluster binding"/>
    <property type="evidence" value="ECO:0007669"/>
    <property type="project" value="UniProtKB-KW"/>
</dbReference>
<keyword evidence="11" id="KW-0408">Iron</keyword>
<feature type="domain" description="DNA-directed DNA polymerase family B multifunctional" evidence="16">
    <location>
        <begin position="2071"/>
        <end position="2283"/>
    </location>
</feature>
<dbReference type="InterPro" id="IPR056447">
    <property type="entry name" value="REV3_N"/>
</dbReference>
<evidence type="ECO:0000259" key="17">
    <source>
        <dbReference type="Pfam" id="PF03104"/>
    </source>
</evidence>
<feature type="region of interest" description="Disordered" evidence="15">
    <location>
        <begin position="1491"/>
        <end position="1534"/>
    </location>
</feature>
<keyword evidence="10" id="KW-0239">DNA-directed DNA polymerase</keyword>
<feature type="compositionally biased region" description="Low complexity" evidence="15">
    <location>
        <begin position="729"/>
        <end position="740"/>
    </location>
</feature>
<feature type="compositionally biased region" description="Polar residues" evidence="15">
    <location>
        <begin position="1491"/>
        <end position="1507"/>
    </location>
</feature>
<dbReference type="InterPro" id="IPR042087">
    <property type="entry name" value="DNA_pol_B_thumb"/>
</dbReference>
<feature type="region of interest" description="Disordered" evidence="15">
    <location>
        <begin position="618"/>
        <end position="639"/>
    </location>
</feature>
<evidence type="ECO:0000256" key="1">
    <source>
        <dbReference type="ARBA" id="ARBA00001966"/>
    </source>
</evidence>
<feature type="compositionally biased region" description="Low complexity" evidence="15">
    <location>
        <begin position="1748"/>
        <end position="1761"/>
    </location>
</feature>
<dbReference type="GO" id="GO:0046872">
    <property type="term" value="F:metal ion binding"/>
    <property type="evidence" value="ECO:0007669"/>
    <property type="project" value="UniProtKB-KW"/>
</dbReference>
<dbReference type="GO" id="GO:0000166">
    <property type="term" value="F:nucleotide binding"/>
    <property type="evidence" value="ECO:0007669"/>
    <property type="project" value="InterPro"/>
</dbReference>
<comment type="cofactor">
    <cofactor evidence="1">
        <name>[4Fe-4S] cluster</name>
        <dbReference type="ChEBI" id="CHEBI:49883"/>
    </cofactor>
</comment>
<evidence type="ECO:0000256" key="11">
    <source>
        <dbReference type="ARBA" id="ARBA00023004"/>
    </source>
</evidence>
<feature type="domain" description="DNA polymerase zeta catalytic subunit N-terminal" evidence="20">
    <location>
        <begin position="18"/>
        <end position="69"/>
    </location>
</feature>
<feature type="compositionally biased region" description="Polar residues" evidence="15">
    <location>
        <begin position="1731"/>
        <end position="1747"/>
    </location>
</feature>
<dbReference type="Gene3D" id="3.30.420.10">
    <property type="entry name" value="Ribonuclease H-like superfamily/Ribonuclease H"/>
    <property type="match status" value="2"/>
</dbReference>
<dbReference type="CDD" id="cd05778">
    <property type="entry name" value="DNA_polB_zeta_exo"/>
    <property type="match status" value="2"/>
</dbReference>
<dbReference type="GO" id="GO:0005634">
    <property type="term" value="C:nucleus"/>
    <property type="evidence" value="ECO:0007669"/>
    <property type="project" value="TreeGrafter"/>
</dbReference>
<feature type="compositionally biased region" description="Low complexity" evidence="15">
    <location>
        <begin position="336"/>
        <end position="356"/>
    </location>
</feature>
<dbReference type="PANTHER" id="PTHR45812:SF1">
    <property type="entry name" value="DNA POLYMERASE ZETA CATALYTIC SUBUNIT"/>
    <property type="match status" value="1"/>
</dbReference>
<evidence type="ECO:0000313" key="21">
    <source>
        <dbReference type="RefSeq" id="XP_028142645.1"/>
    </source>
</evidence>
<feature type="compositionally biased region" description="Polar residues" evidence="15">
    <location>
        <begin position="321"/>
        <end position="335"/>
    </location>
</feature>
<feature type="compositionally biased region" description="Polar residues" evidence="15">
    <location>
        <begin position="694"/>
        <end position="710"/>
    </location>
</feature>
<dbReference type="RefSeq" id="XP_028142645.1">
    <property type="nucleotide sequence ID" value="XM_028286844.1"/>
</dbReference>
<gene>
    <name evidence="21" type="primary">LOC114336470</name>
</gene>
<dbReference type="InterPro" id="IPR025687">
    <property type="entry name" value="Znf-C4pol"/>
</dbReference>
<dbReference type="Pfam" id="PF03104">
    <property type="entry name" value="DNA_pol_B_exo1"/>
    <property type="match status" value="2"/>
</dbReference>
<dbReference type="FunFam" id="1.10.287.690:FF:000002">
    <property type="entry name" value="DNA polymerase zeta"/>
    <property type="match status" value="1"/>
</dbReference>
<dbReference type="InterPro" id="IPR043502">
    <property type="entry name" value="DNA/RNA_pol_sf"/>
</dbReference>
<feature type="region of interest" description="Disordered" evidence="15">
    <location>
        <begin position="786"/>
        <end position="806"/>
    </location>
</feature>
<dbReference type="InterPro" id="IPR006133">
    <property type="entry name" value="DNA-dir_DNA_pol_B_exonuc"/>
</dbReference>
<dbReference type="InterPro" id="IPR012337">
    <property type="entry name" value="RNaseH-like_sf"/>
</dbReference>
<dbReference type="GO" id="GO:0016035">
    <property type="term" value="C:zeta DNA polymerase complex"/>
    <property type="evidence" value="ECO:0007669"/>
    <property type="project" value="InterPro"/>
</dbReference>
<evidence type="ECO:0000256" key="15">
    <source>
        <dbReference type="SAM" id="MobiDB-lite"/>
    </source>
</evidence>
<dbReference type="InParanoid" id="A0A6P7GF04"/>
<feature type="compositionally biased region" description="Low complexity" evidence="15">
    <location>
        <begin position="857"/>
        <end position="867"/>
    </location>
</feature>
<name>A0A6P7GF04_DIAVI</name>
<dbReference type="InterPro" id="IPR036397">
    <property type="entry name" value="RNaseH_sf"/>
</dbReference>
<feature type="compositionally biased region" description="Basic and acidic residues" evidence="15">
    <location>
        <begin position="625"/>
        <end position="639"/>
    </location>
</feature>
<dbReference type="GO" id="GO:0003887">
    <property type="term" value="F:DNA-directed DNA polymerase activity"/>
    <property type="evidence" value="ECO:0007669"/>
    <property type="project" value="UniProtKB-KW"/>
</dbReference>
<evidence type="ECO:0000256" key="3">
    <source>
        <dbReference type="ARBA" id="ARBA00012417"/>
    </source>
</evidence>
<feature type="region of interest" description="Disordered" evidence="15">
    <location>
        <begin position="686"/>
        <end position="744"/>
    </location>
</feature>
<evidence type="ECO:0000256" key="12">
    <source>
        <dbReference type="ARBA" id="ARBA00023014"/>
    </source>
</evidence>
<dbReference type="Pfam" id="PF14260">
    <property type="entry name" value="zf-C4pol"/>
    <property type="match status" value="1"/>
</dbReference>
<protein>
    <recommendedName>
        <fullName evidence="4">DNA polymerase zeta catalytic subunit</fullName>
        <ecNumber evidence="3">2.7.7.7</ecNumber>
    </recommendedName>
</protein>
<evidence type="ECO:0000256" key="14">
    <source>
        <dbReference type="ARBA" id="ARBA00049244"/>
    </source>
</evidence>
<keyword evidence="5" id="KW-0808">Transferase</keyword>